<evidence type="ECO:0000313" key="1">
    <source>
        <dbReference type="EMBL" id="HIQ90981.1"/>
    </source>
</evidence>
<accession>A0A9D0ZR77</accession>
<organism evidence="1 2">
    <name type="scientific">Candidatus Coprosoma intestinipullorum</name>
    <dbReference type="NCBI Taxonomy" id="2840752"/>
    <lineage>
        <taxon>Bacteria</taxon>
        <taxon>Bacillati</taxon>
        <taxon>Bacillota</taxon>
        <taxon>Bacillota incertae sedis</taxon>
        <taxon>Candidatus Coprosoma</taxon>
    </lineage>
</organism>
<dbReference type="Gene3D" id="3.40.50.300">
    <property type="entry name" value="P-loop containing nucleotide triphosphate hydrolases"/>
    <property type="match status" value="1"/>
</dbReference>
<dbReference type="Proteomes" id="UP000886786">
    <property type="component" value="Unassembled WGS sequence"/>
</dbReference>
<gene>
    <name evidence="1" type="ORF">IAB27_05105</name>
</gene>
<proteinExistence type="predicted"/>
<reference evidence="1" key="2">
    <citation type="journal article" date="2021" name="PeerJ">
        <title>Extensive microbial diversity within the chicken gut microbiome revealed by metagenomics and culture.</title>
        <authorList>
            <person name="Gilroy R."/>
            <person name="Ravi A."/>
            <person name="Getino M."/>
            <person name="Pursley I."/>
            <person name="Horton D.L."/>
            <person name="Alikhan N.F."/>
            <person name="Baker D."/>
            <person name="Gharbi K."/>
            <person name="Hall N."/>
            <person name="Watson M."/>
            <person name="Adriaenssens E.M."/>
            <person name="Foster-Nyarko E."/>
            <person name="Jarju S."/>
            <person name="Secka A."/>
            <person name="Antonio M."/>
            <person name="Oren A."/>
            <person name="Chaudhuri R.R."/>
            <person name="La Ragione R."/>
            <person name="Hildebrand F."/>
            <person name="Pallen M.J."/>
        </authorList>
    </citation>
    <scope>NUCLEOTIDE SEQUENCE</scope>
    <source>
        <strain evidence="1">CHK147-3167</strain>
    </source>
</reference>
<sequence length="571" mass="67503">MKEFIYNQVINFYEDAGQKLSKKEIMERIEVYLIALSFSKDCPIEALKSVENDTKILIENLQKKIPSIVDIKLIEPSLRLLYYIYNPSDFQKKHIETATLGKLYDEFKILGSTNKYYDIIYRKDENNQPFLYQDLRHPENVLKDNPDVLPFVMTYCARNAAMHSQKVENPLAHLISMFYTLIELCYKLKNVILDRYVQKDEIYKDYINKITEDYEKKVNDNFKYIPLNMIAYRNESFDEITTDNNEDDMNFELANERFNHLKVIGYAGMGKTTLLENLTYKEACLFKAQKLKVKIPVILDMIRVSDSNLTIESMINTKTHLNSEVLVRRMIEKNRFNIYLDGINEIRIKDKNKRVEYLNYLEGFIKTHRGNKIIVTDRDDNSFSIINEAPTLIITGITKNIIKDFVFGNSSKPEMVWERLQDLNDDLLEACKNPFMFKTLITITELHKKIPDDSSELIETFLKAIVDRERTVKKDEKASDVLRVLIYLVAKESEKDDSFEDNIVLSTFEIFEIFNDYCDKYKRTNRFDNEEMLDLIVKLGILKEVDFEKYTFTEQDYFEFFYTKAIDLDLI</sequence>
<dbReference type="AlphaFoldDB" id="A0A9D0ZR77"/>
<comment type="caution">
    <text evidence="1">The sequence shown here is derived from an EMBL/GenBank/DDBJ whole genome shotgun (WGS) entry which is preliminary data.</text>
</comment>
<protein>
    <recommendedName>
        <fullName evidence="3">NACHT domain-containing protein</fullName>
    </recommendedName>
</protein>
<dbReference type="EMBL" id="DVFV01000094">
    <property type="protein sequence ID" value="HIQ90981.1"/>
    <property type="molecule type" value="Genomic_DNA"/>
</dbReference>
<name>A0A9D0ZR77_9FIRM</name>
<evidence type="ECO:0008006" key="3">
    <source>
        <dbReference type="Google" id="ProtNLM"/>
    </source>
</evidence>
<evidence type="ECO:0000313" key="2">
    <source>
        <dbReference type="Proteomes" id="UP000886786"/>
    </source>
</evidence>
<dbReference type="SUPFAM" id="SSF52540">
    <property type="entry name" value="P-loop containing nucleoside triphosphate hydrolases"/>
    <property type="match status" value="1"/>
</dbReference>
<reference evidence="1" key="1">
    <citation type="submission" date="2020-10" db="EMBL/GenBank/DDBJ databases">
        <authorList>
            <person name="Gilroy R."/>
        </authorList>
    </citation>
    <scope>NUCLEOTIDE SEQUENCE</scope>
    <source>
        <strain evidence="1">CHK147-3167</strain>
    </source>
</reference>
<dbReference type="InterPro" id="IPR027417">
    <property type="entry name" value="P-loop_NTPase"/>
</dbReference>